<dbReference type="EMBL" id="AGCI01000050">
    <property type="protein sequence ID" value="EHM42520.1"/>
    <property type="molecule type" value="Genomic_DNA"/>
</dbReference>
<sequence length="90" mass="10078">MSKYDDLEATARKTLKSLEDAKSQKECAEYRPVIFNPETIIELIEIAKAAENMLLSTNRWEQQTLALRLAKLLGNPGIYATSEPEPPEAA</sequence>
<comment type="caution">
    <text evidence="1">The sequence shown here is derived from an EMBL/GenBank/DDBJ whole genome shotgun (WGS) entry which is preliminary data.</text>
</comment>
<name>G9Y708_HAFAL</name>
<dbReference type="PATRIC" id="fig|1002364.3.peg.2141"/>
<evidence type="ECO:0000313" key="1">
    <source>
        <dbReference type="EMBL" id="EHM42520.1"/>
    </source>
</evidence>
<dbReference type="HOGENOM" id="CLU_2436688_0_0_6"/>
<evidence type="ECO:0000313" key="2">
    <source>
        <dbReference type="Proteomes" id="UP000005959"/>
    </source>
</evidence>
<protein>
    <submittedName>
        <fullName evidence="1">Uncharacterized protein</fullName>
    </submittedName>
</protein>
<accession>G9Y708</accession>
<gene>
    <name evidence="1" type="ORF">HMPREF0454_02359</name>
</gene>
<dbReference type="AlphaFoldDB" id="G9Y708"/>
<dbReference type="RefSeq" id="WP_004092468.1">
    <property type="nucleotide sequence ID" value="NZ_JH417519.1"/>
</dbReference>
<organism evidence="1 2">
    <name type="scientific">Hafnia alvei ATCC 51873</name>
    <dbReference type="NCBI Taxonomy" id="1002364"/>
    <lineage>
        <taxon>Bacteria</taxon>
        <taxon>Pseudomonadati</taxon>
        <taxon>Pseudomonadota</taxon>
        <taxon>Gammaproteobacteria</taxon>
        <taxon>Enterobacterales</taxon>
        <taxon>Hafniaceae</taxon>
        <taxon>Hafnia</taxon>
    </lineage>
</organism>
<reference evidence="1 2" key="1">
    <citation type="submission" date="2011-08" db="EMBL/GenBank/DDBJ databases">
        <authorList>
            <person name="Weinstock G."/>
            <person name="Sodergren E."/>
            <person name="Clifton S."/>
            <person name="Fulton L."/>
            <person name="Fulton B."/>
            <person name="Courtney L."/>
            <person name="Fronick C."/>
            <person name="Harrison M."/>
            <person name="Strong C."/>
            <person name="Farmer C."/>
            <person name="Delahaunty K."/>
            <person name="Markovic C."/>
            <person name="Hall O."/>
            <person name="Minx P."/>
            <person name="Tomlinson C."/>
            <person name="Mitreva M."/>
            <person name="Hou S."/>
            <person name="Chen J."/>
            <person name="Wollam A."/>
            <person name="Pepin K.H."/>
            <person name="Johnson M."/>
            <person name="Bhonagiri V."/>
            <person name="Zhang X."/>
            <person name="Suruliraj S."/>
            <person name="Warren W."/>
            <person name="Chinwalla A."/>
            <person name="Mardis E.R."/>
            <person name="Wilson R.K."/>
        </authorList>
    </citation>
    <scope>NUCLEOTIDE SEQUENCE [LARGE SCALE GENOMIC DNA]</scope>
    <source>
        <strain evidence="1 2">ATCC 51873</strain>
    </source>
</reference>
<proteinExistence type="predicted"/>
<dbReference type="Proteomes" id="UP000005959">
    <property type="component" value="Unassembled WGS sequence"/>
</dbReference>